<reference evidence="2 3" key="1">
    <citation type="submission" date="2017-05" db="EMBL/GenBank/DDBJ databases">
        <authorList>
            <person name="Varghese N."/>
            <person name="Submissions S."/>
        </authorList>
    </citation>
    <scope>NUCLEOTIDE SEQUENCE [LARGE SCALE GENOMIC DNA]</scope>
    <source>
        <strain evidence="2 3">DSM 19036</strain>
    </source>
</reference>
<dbReference type="PANTHER" id="PTHR34219:SF3">
    <property type="entry name" value="BLL7967 PROTEIN"/>
    <property type="match status" value="1"/>
</dbReference>
<dbReference type="PROSITE" id="PS51257">
    <property type="entry name" value="PROKAR_LIPOPROTEIN"/>
    <property type="match status" value="1"/>
</dbReference>
<dbReference type="RefSeq" id="WP_142529929.1">
    <property type="nucleotide sequence ID" value="NZ_CBCSJO010000010.1"/>
</dbReference>
<gene>
    <name evidence="2" type="ORF">SAMN06265348_110226</name>
</gene>
<evidence type="ECO:0000313" key="3">
    <source>
        <dbReference type="Proteomes" id="UP000320300"/>
    </source>
</evidence>
<accession>A0A521F7Z3</accession>
<organism evidence="2 3">
    <name type="scientific">Pedobacter westerhofensis</name>
    <dbReference type="NCBI Taxonomy" id="425512"/>
    <lineage>
        <taxon>Bacteria</taxon>
        <taxon>Pseudomonadati</taxon>
        <taxon>Bacteroidota</taxon>
        <taxon>Sphingobacteriia</taxon>
        <taxon>Sphingobacteriales</taxon>
        <taxon>Sphingobacteriaceae</taxon>
        <taxon>Pedobacter</taxon>
    </lineage>
</organism>
<keyword evidence="1" id="KW-0472">Membrane</keyword>
<feature type="transmembrane region" description="Helical" evidence="1">
    <location>
        <begin position="12"/>
        <end position="38"/>
    </location>
</feature>
<feature type="transmembrane region" description="Helical" evidence="1">
    <location>
        <begin position="334"/>
        <end position="355"/>
    </location>
</feature>
<dbReference type="Pfam" id="PF03929">
    <property type="entry name" value="PepSY_TM"/>
    <property type="match status" value="1"/>
</dbReference>
<name>A0A521F7Z3_9SPHI</name>
<dbReference type="InterPro" id="IPR005625">
    <property type="entry name" value="PepSY-ass_TM"/>
</dbReference>
<sequence>MAKSKKFKDAILQIHLWLGLATGLVVFIVSITGCIYAFEEEIRDFIEKDKLYVPLQQKPFIGIAAIIENFEKVSKNAKVTSIRINNSRPDATVLVAGGKKKEFYFNPYTAALVKKAKPDWLDIDEDLHRTLLLGEPGKFIMNWSVVIFVIMLISGWILWFPNQMRLLRQSLTIKWNASFKRVNYDLHNVLGFYASGILIVIALSGLYFAFDSVKTGAAFLTGSKLTKPVKVAVSAKSFSQDSLPQKYDQLYTAALTQYPGAKETALSVRKTGELRLRIIYPSEWSRKQNVFYFDPATLQMSKYKLYKDFKLADKLESSNYDIHTGQLFGLFGKIVAFTAALISASLPVTGLIIWLKKKKKTKKKQFA</sequence>
<evidence type="ECO:0000313" key="2">
    <source>
        <dbReference type="EMBL" id="SMO91731.1"/>
    </source>
</evidence>
<protein>
    <submittedName>
        <fullName evidence="2">Uncharacterized iron-regulated membrane protein</fullName>
    </submittedName>
</protein>
<keyword evidence="3" id="KW-1185">Reference proteome</keyword>
<dbReference type="Proteomes" id="UP000320300">
    <property type="component" value="Unassembled WGS sequence"/>
</dbReference>
<feature type="transmembrane region" description="Helical" evidence="1">
    <location>
        <begin position="140"/>
        <end position="160"/>
    </location>
</feature>
<proteinExistence type="predicted"/>
<dbReference type="OrthoDB" id="111691at2"/>
<keyword evidence="1" id="KW-1133">Transmembrane helix</keyword>
<feature type="transmembrane region" description="Helical" evidence="1">
    <location>
        <begin position="190"/>
        <end position="210"/>
    </location>
</feature>
<evidence type="ECO:0000256" key="1">
    <source>
        <dbReference type="SAM" id="Phobius"/>
    </source>
</evidence>
<dbReference type="AlphaFoldDB" id="A0A521F7Z3"/>
<dbReference type="PANTHER" id="PTHR34219">
    <property type="entry name" value="IRON-REGULATED INNER MEMBRANE PROTEIN-RELATED"/>
    <property type="match status" value="1"/>
</dbReference>
<keyword evidence="1" id="KW-0812">Transmembrane</keyword>
<dbReference type="EMBL" id="FXTN01000010">
    <property type="protein sequence ID" value="SMO91731.1"/>
    <property type="molecule type" value="Genomic_DNA"/>
</dbReference>